<dbReference type="InterPro" id="IPR050147">
    <property type="entry name" value="Ser/Thr_Dehydratase"/>
</dbReference>
<evidence type="ECO:0000259" key="7">
    <source>
        <dbReference type="Pfam" id="PF00291"/>
    </source>
</evidence>
<evidence type="ECO:0000313" key="9">
    <source>
        <dbReference type="Proteomes" id="UP001472866"/>
    </source>
</evidence>
<dbReference type="AlphaFoldDB" id="A0AAX4PEB7"/>
<evidence type="ECO:0000313" key="8">
    <source>
        <dbReference type="EMBL" id="WZN64284.1"/>
    </source>
</evidence>
<sequence>MEAIHLKTPLILSRTLSDRVGVRTYLKLDNLQPTGSFKVRGMGVATQRAKLEQDCISLVSSSGGNAGLATAYCGQQLGMHTTVVLPETATDLAKRKIASLGAEVVVRGGHWAESNAFAETLVEESRSSGGSKAVLIHPFDMPDLWEGHSTLVDEVREQLPEGVTPSAIFASVGGGGLLMGILQGVKRAGWREDVKVVPCETFGANALALSLERNERAEIAITSLAKSLGADKIGIEILAECLDGGYDIEPIVVTDEEAVGACLKFALDHGMLVEPACGASMAPLYYHGDRVRKLCGGGGEGRCIVVEVCGGGAFNSIEMLQGYASALGLDMNGNKA</sequence>
<dbReference type="GO" id="GO:0006565">
    <property type="term" value="P:L-serine catabolic process"/>
    <property type="evidence" value="ECO:0007669"/>
    <property type="project" value="TreeGrafter"/>
</dbReference>
<dbReference type="GO" id="GO:0009097">
    <property type="term" value="P:isoleucine biosynthetic process"/>
    <property type="evidence" value="ECO:0007669"/>
    <property type="project" value="TreeGrafter"/>
</dbReference>
<dbReference type="GO" id="GO:0004794">
    <property type="term" value="F:threonine deaminase activity"/>
    <property type="evidence" value="ECO:0007669"/>
    <property type="project" value="TreeGrafter"/>
</dbReference>
<feature type="domain" description="Tryptophan synthase beta chain-like PALP" evidence="7">
    <location>
        <begin position="6"/>
        <end position="289"/>
    </location>
</feature>
<dbReference type="Gene3D" id="3.40.50.1100">
    <property type="match status" value="2"/>
</dbReference>
<dbReference type="PANTHER" id="PTHR48078">
    <property type="entry name" value="THREONINE DEHYDRATASE, MITOCHONDRIAL-RELATED"/>
    <property type="match status" value="1"/>
</dbReference>
<evidence type="ECO:0000256" key="3">
    <source>
        <dbReference type="ARBA" id="ARBA00012093"/>
    </source>
</evidence>
<proteinExistence type="inferred from homology"/>
<dbReference type="GO" id="GO:0003941">
    <property type="term" value="F:L-serine ammonia-lyase activity"/>
    <property type="evidence" value="ECO:0007669"/>
    <property type="project" value="UniProtKB-EC"/>
</dbReference>
<keyword evidence="9" id="KW-1185">Reference proteome</keyword>
<dbReference type="InterPro" id="IPR001926">
    <property type="entry name" value="TrpB-like_PALP"/>
</dbReference>
<reference evidence="8 9" key="1">
    <citation type="submission" date="2024-03" db="EMBL/GenBank/DDBJ databases">
        <title>Complete genome sequence of the green alga Chloropicon roscoffensis RCC1871.</title>
        <authorList>
            <person name="Lemieux C."/>
            <person name="Pombert J.-F."/>
            <person name="Otis C."/>
            <person name="Turmel M."/>
        </authorList>
    </citation>
    <scope>NUCLEOTIDE SEQUENCE [LARGE SCALE GENOMIC DNA]</scope>
    <source>
        <strain evidence="8 9">RCC1871</strain>
    </source>
</reference>
<dbReference type="GO" id="GO:0006567">
    <property type="term" value="P:L-threonine catabolic process"/>
    <property type="evidence" value="ECO:0007669"/>
    <property type="project" value="TreeGrafter"/>
</dbReference>
<dbReference type="EC" id="4.3.1.17" evidence="3"/>
<evidence type="ECO:0000256" key="4">
    <source>
        <dbReference type="ARBA" id="ARBA00022898"/>
    </source>
</evidence>
<dbReference type="PANTHER" id="PTHR48078:SF2">
    <property type="entry name" value="CATABOLIC L-SERINE_THREONINE DEHYDRATASE"/>
    <property type="match status" value="1"/>
</dbReference>
<evidence type="ECO:0000256" key="2">
    <source>
        <dbReference type="ARBA" id="ARBA00010869"/>
    </source>
</evidence>
<organism evidence="8 9">
    <name type="scientific">Chloropicon roscoffensis</name>
    <dbReference type="NCBI Taxonomy" id="1461544"/>
    <lineage>
        <taxon>Eukaryota</taxon>
        <taxon>Viridiplantae</taxon>
        <taxon>Chlorophyta</taxon>
        <taxon>Chloropicophyceae</taxon>
        <taxon>Chloropicales</taxon>
        <taxon>Chloropicaceae</taxon>
        <taxon>Chloropicon</taxon>
    </lineage>
</organism>
<comment type="catalytic activity">
    <reaction evidence="6">
        <text>L-serine = pyruvate + NH4(+)</text>
        <dbReference type="Rhea" id="RHEA:19169"/>
        <dbReference type="ChEBI" id="CHEBI:15361"/>
        <dbReference type="ChEBI" id="CHEBI:28938"/>
        <dbReference type="ChEBI" id="CHEBI:33384"/>
        <dbReference type="EC" id="4.3.1.17"/>
    </reaction>
</comment>
<keyword evidence="4" id="KW-0663">Pyridoxal phosphate</keyword>
<dbReference type="Pfam" id="PF00291">
    <property type="entry name" value="PALP"/>
    <property type="match status" value="1"/>
</dbReference>
<name>A0AAX4PEB7_9CHLO</name>
<dbReference type="EMBL" id="CP151509">
    <property type="protein sequence ID" value="WZN64284.1"/>
    <property type="molecule type" value="Genomic_DNA"/>
</dbReference>
<keyword evidence="5" id="KW-0456">Lyase</keyword>
<evidence type="ECO:0000256" key="6">
    <source>
        <dbReference type="ARBA" id="ARBA00049406"/>
    </source>
</evidence>
<comment type="similarity">
    <text evidence="2">Belongs to the serine/threonine dehydratase family.</text>
</comment>
<accession>A0AAX4PEB7</accession>
<gene>
    <name evidence="8" type="ORF">HKI87_09g58390</name>
</gene>
<dbReference type="Proteomes" id="UP001472866">
    <property type="component" value="Chromosome 09"/>
</dbReference>
<dbReference type="InterPro" id="IPR036052">
    <property type="entry name" value="TrpB-like_PALP_sf"/>
</dbReference>
<dbReference type="SUPFAM" id="SSF53686">
    <property type="entry name" value="Tryptophan synthase beta subunit-like PLP-dependent enzymes"/>
    <property type="match status" value="1"/>
</dbReference>
<comment type="cofactor">
    <cofactor evidence="1">
        <name>pyridoxal 5'-phosphate</name>
        <dbReference type="ChEBI" id="CHEBI:597326"/>
    </cofactor>
</comment>
<evidence type="ECO:0000256" key="5">
    <source>
        <dbReference type="ARBA" id="ARBA00023239"/>
    </source>
</evidence>
<protein>
    <recommendedName>
        <fullName evidence="3">L-serine ammonia-lyase</fullName>
        <ecNumber evidence="3">4.3.1.17</ecNumber>
    </recommendedName>
</protein>
<evidence type="ECO:0000256" key="1">
    <source>
        <dbReference type="ARBA" id="ARBA00001933"/>
    </source>
</evidence>